<proteinExistence type="predicted"/>
<sequence>MHNSKTNLTFSDPIEKESEKKIEDLEQEKGAMDVHVKVVHAFESVLSTPVKQKYEQPINEKYDVTGISPGYDTYKLLKSKVKPRETADDVEPSISNQSETANCAKH</sequence>
<feature type="compositionally biased region" description="Polar residues" evidence="1">
    <location>
        <begin position="93"/>
        <end position="106"/>
    </location>
</feature>
<protein>
    <submittedName>
        <fullName evidence="2">Uncharacterized protein</fullName>
    </submittedName>
</protein>
<accession>A0A9D4GR72</accession>
<name>A0A9D4GR72_DREPO</name>
<evidence type="ECO:0000313" key="2">
    <source>
        <dbReference type="EMBL" id="KAH3818522.1"/>
    </source>
</evidence>
<comment type="caution">
    <text evidence="2">The sequence shown here is derived from an EMBL/GenBank/DDBJ whole genome shotgun (WGS) entry which is preliminary data.</text>
</comment>
<evidence type="ECO:0000313" key="3">
    <source>
        <dbReference type="Proteomes" id="UP000828390"/>
    </source>
</evidence>
<organism evidence="2 3">
    <name type="scientific">Dreissena polymorpha</name>
    <name type="common">Zebra mussel</name>
    <name type="synonym">Mytilus polymorpha</name>
    <dbReference type="NCBI Taxonomy" id="45954"/>
    <lineage>
        <taxon>Eukaryota</taxon>
        <taxon>Metazoa</taxon>
        <taxon>Spiralia</taxon>
        <taxon>Lophotrochozoa</taxon>
        <taxon>Mollusca</taxon>
        <taxon>Bivalvia</taxon>
        <taxon>Autobranchia</taxon>
        <taxon>Heteroconchia</taxon>
        <taxon>Euheterodonta</taxon>
        <taxon>Imparidentia</taxon>
        <taxon>Neoheterodontei</taxon>
        <taxon>Myida</taxon>
        <taxon>Dreissenoidea</taxon>
        <taxon>Dreissenidae</taxon>
        <taxon>Dreissena</taxon>
    </lineage>
</organism>
<keyword evidence="3" id="KW-1185">Reference proteome</keyword>
<gene>
    <name evidence="2" type="ORF">DPMN_120243</name>
</gene>
<feature type="region of interest" description="Disordered" evidence="1">
    <location>
        <begin position="83"/>
        <end position="106"/>
    </location>
</feature>
<dbReference type="EMBL" id="JAIWYP010000005">
    <property type="protein sequence ID" value="KAH3818522.1"/>
    <property type="molecule type" value="Genomic_DNA"/>
</dbReference>
<reference evidence="2" key="2">
    <citation type="submission" date="2020-11" db="EMBL/GenBank/DDBJ databases">
        <authorList>
            <person name="McCartney M.A."/>
            <person name="Auch B."/>
            <person name="Kono T."/>
            <person name="Mallez S."/>
            <person name="Becker A."/>
            <person name="Gohl D.M."/>
            <person name="Silverstein K.A.T."/>
            <person name="Koren S."/>
            <person name="Bechman K.B."/>
            <person name="Herman A."/>
            <person name="Abrahante J.E."/>
            <person name="Garbe J."/>
        </authorList>
    </citation>
    <scope>NUCLEOTIDE SEQUENCE</scope>
    <source>
        <strain evidence="2">Duluth1</strain>
        <tissue evidence="2">Whole animal</tissue>
    </source>
</reference>
<dbReference type="Proteomes" id="UP000828390">
    <property type="component" value="Unassembled WGS sequence"/>
</dbReference>
<dbReference type="AlphaFoldDB" id="A0A9D4GR72"/>
<evidence type="ECO:0000256" key="1">
    <source>
        <dbReference type="SAM" id="MobiDB-lite"/>
    </source>
</evidence>
<reference evidence="2" key="1">
    <citation type="journal article" date="2019" name="bioRxiv">
        <title>The Genome of the Zebra Mussel, Dreissena polymorpha: A Resource for Invasive Species Research.</title>
        <authorList>
            <person name="McCartney M.A."/>
            <person name="Auch B."/>
            <person name="Kono T."/>
            <person name="Mallez S."/>
            <person name="Zhang Y."/>
            <person name="Obille A."/>
            <person name="Becker A."/>
            <person name="Abrahante J.E."/>
            <person name="Garbe J."/>
            <person name="Badalamenti J.P."/>
            <person name="Herman A."/>
            <person name="Mangelson H."/>
            <person name="Liachko I."/>
            <person name="Sullivan S."/>
            <person name="Sone E.D."/>
            <person name="Koren S."/>
            <person name="Silverstein K.A.T."/>
            <person name="Beckman K.B."/>
            <person name="Gohl D.M."/>
        </authorList>
    </citation>
    <scope>NUCLEOTIDE SEQUENCE</scope>
    <source>
        <strain evidence="2">Duluth1</strain>
        <tissue evidence="2">Whole animal</tissue>
    </source>
</reference>